<reference evidence="1 2" key="1">
    <citation type="journal article" date="2013" name="Genome Announc.">
        <title>Draft Genome Sequence of Amycolatopsis decaplanina Strain DSM 44594T.</title>
        <authorList>
            <person name="Kaur N."/>
            <person name="Kumar S."/>
            <person name="Bala M."/>
            <person name="Raghava G.P."/>
            <person name="Mayilraj S."/>
        </authorList>
    </citation>
    <scope>NUCLEOTIDE SEQUENCE [LARGE SCALE GENOMIC DNA]</scope>
    <source>
        <strain evidence="1 2">DSM 44594</strain>
    </source>
</reference>
<evidence type="ECO:0000313" key="2">
    <source>
        <dbReference type="Proteomes" id="UP000054226"/>
    </source>
</evidence>
<dbReference type="Proteomes" id="UP000054226">
    <property type="component" value="Unassembled WGS sequence"/>
</dbReference>
<protein>
    <submittedName>
        <fullName evidence="1">Uncharacterized protein</fullName>
    </submittedName>
</protein>
<comment type="caution">
    <text evidence="1">The sequence shown here is derived from an EMBL/GenBank/DDBJ whole genome shotgun (WGS) entry which is preliminary data.</text>
</comment>
<name>M2YJU2_9PSEU</name>
<sequence length="90" mass="9557">MIVMTGIRIELSRRERAILRAVAAGRGVLISSCEPALTIDGCWCDHIAVHNLIEVGLIREERHVAYGQPTPAVITRAGVAALAEDAGIAA</sequence>
<gene>
    <name evidence="1" type="ORF">H074_25802</name>
</gene>
<dbReference type="AlphaFoldDB" id="M2YJU2"/>
<proteinExistence type="predicted"/>
<keyword evidence="2" id="KW-1185">Reference proteome</keyword>
<dbReference type="OrthoDB" id="3700530at2"/>
<evidence type="ECO:0000313" key="1">
    <source>
        <dbReference type="EMBL" id="EME54987.1"/>
    </source>
</evidence>
<accession>M2YJU2</accession>
<dbReference type="PATRIC" id="fig|1284240.4.peg.5243"/>
<organism evidence="1 2">
    <name type="scientific">Amycolatopsis decaplanina DSM 44594</name>
    <dbReference type="NCBI Taxonomy" id="1284240"/>
    <lineage>
        <taxon>Bacteria</taxon>
        <taxon>Bacillati</taxon>
        <taxon>Actinomycetota</taxon>
        <taxon>Actinomycetes</taxon>
        <taxon>Pseudonocardiales</taxon>
        <taxon>Pseudonocardiaceae</taxon>
        <taxon>Amycolatopsis</taxon>
    </lineage>
</organism>
<dbReference type="EMBL" id="AOHO01000068">
    <property type="protein sequence ID" value="EME54987.1"/>
    <property type="molecule type" value="Genomic_DNA"/>
</dbReference>